<dbReference type="Gene3D" id="3.40.190.290">
    <property type="match status" value="1"/>
</dbReference>
<dbReference type="OrthoDB" id="9786526at2"/>
<dbReference type="Gene3D" id="1.10.10.10">
    <property type="entry name" value="Winged helix-like DNA-binding domain superfamily/Winged helix DNA-binding domain"/>
    <property type="match status" value="1"/>
</dbReference>
<dbReference type="Pfam" id="PF00126">
    <property type="entry name" value="HTH_1"/>
    <property type="match status" value="1"/>
</dbReference>
<dbReference type="SUPFAM" id="SSF46785">
    <property type="entry name" value="Winged helix' DNA-binding domain"/>
    <property type="match status" value="1"/>
</dbReference>
<keyword evidence="3" id="KW-0238">DNA-binding</keyword>
<dbReference type="RefSeq" id="WP_128627663.1">
    <property type="nucleotide sequence ID" value="NZ_RKST01000017.1"/>
</dbReference>
<keyword evidence="2" id="KW-0805">Transcription regulation</keyword>
<dbReference type="InterPro" id="IPR036388">
    <property type="entry name" value="WH-like_DNA-bd_sf"/>
</dbReference>
<proteinExistence type="inferred from homology"/>
<dbReference type="PRINTS" id="PR00039">
    <property type="entry name" value="HTHLYSR"/>
</dbReference>
<dbReference type="InterPro" id="IPR005119">
    <property type="entry name" value="LysR_subst-bd"/>
</dbReference>
<dbReference type="PROSITE" id="PS50931">
    <property type="entry name" value="HTH_LYSR"/>
    <property type="match status" value="1"/>
</dbReference>
<evidence type="ECO:0000256" key="2">
    <source>
        <dbReference type="ARBA" id="ARBA00023015"/>
    </source>
</evidence>
<dbReference type="Pfam" id="PF03466">
    <property type="entry name" value="LysR_substrate"/>
    <property type="match status" value="1"/>
</dbReference>
<accession>A0A432V329</accession>
<dbReference type="GO" id="GO:0003700">
    <property type="term" value="F:DNA-binding transcription factor activity"/>
    <property type="evidence" value="ECO:0007669"/>
    <property type="project" value="InterPro"/>
</dbReference>
<keyword evidence="4" id="KW-0804">Transcription</keyword>
<evidence type="ECO:0000313" key="6">
    <source>
        <dbReference type="EMBL" id="RUM96609.1"/>
    </source>
</evidence>
<evidence type="ECO:0000256" key="3">
    <source>
        <dbReference type="ARBA" id="ARBA00023125"/>
    </source>
</evidence>
<protein>
    <submittedName>
        <fullName evidence="6">LysR family transcriptional regulator</fullName>
    </submittedName>
</protein>
<evidence type="ECO:0000256" key="4">
    <source>
        <dbReference type="ARBA" id="ARBA00023163"/>
    </source>
</evidence>
<evidence type="ECO:0000259" key="5">
    <source>
        <dbReference type="PROSITE" id="PS50931"/>
    </source>
</evidence>
<evidence type="ECO:0000313" key="7">
    <source>
        <dbReference type="Proteomes" id="UP000281647"/>
    </source>
</evidence>
<dbReference type="InterPro" id="IPR036390">
    <property type="entry name" value="WH_DNA-bd_sf"/>
</dbReference>
<comment type="caution">
    <text evidence="6">The sequence shown here is derived from an EMBL/GenBank/DDBJ whole genome shotgun (WGS) entry which is preliminary data.</text>
</comment>
<dbReference type="FunFam" id="1.10.10.10:FF:000001">
    <property type="entry name" value="LysR family transcriptional regulator"/>
    <property type="match status" value="1"/>
</dbReference>
<dbReference type="Proteomes" id="UP000281647">
    <property type="component" value="Unassembled WGS sequence"/>
</dbReference>
<evidence type="ECO:0000256" key="1">
    <source>
        <dbReference type="ARBA" id="ARBA00009437"/>
    </source>
</evidence>
<organism evidence="6 7">
    <name type="scientific">Borborobacter arsenicus</name>
    <dbReference type="NCBI Taxonomy" id="1851146"/>
    <lineage>
        <taxon>Bacteria</taxon>
        <taxon>Pseudomonadati</taxon>
        <taxon>Pseudomonadota</taxon>
        <taxon>Alphaproteobacteria</taxon>
        <taxon>Hyphomicrobiales</taxon>
        <taxon>Phyllobacteriaceae</taxon>
        <taxon>Borborobacter</taxon>
    </lineage>
</organism>
<dbReference type="CDD" id="cd08422">
    <property type="entry name" value="PBP2_CrgA_like"/>
    <property type="match status" value="1"/>
</dbReference>
<reference evidence="6 7" key="1">
    <citation type="submission" date="2018-11" db="EMBL/GenBank/DDBJ databases">
        <title>Pseudaminobacter arsenicus sp. nov., an arsenic-resistant bacterium isolated from arsenic-rich aquifers.</title>
        <authorList>
            <person name="Mu Y."/>
        </authorList>
    </citation>
    <scope>NUCLEOTIDE SEQUENCE [LARGE SCALE GENOMIC DNA]</scope>
    <source>
        <strain evidence="6 7">CB3</strain>
    </source>
</reference>
<feature type="domain" description="HTH lysR-type" evidence="5">
    <location>
        <begin position="2"/>
        <end position="59"/>
    </location>
</feature>
<gene>
    <name evidence="6" type="ORF">EET67_16605</name>
</gene>
<dbReference type="AlphaFoldDB" id="A0A432V329"/>
<sequence>MPQLRLIRVFVEVAQAGSYTTAARNLHMARSSVSKHITSLEQMLGVALLTRSTRHVSLTVAGQSFLEGGLRLVRDYERLESEVRASIGSLRGEIRIGAPPAFGAAHLVPAIHVFTRLNPEVGISLLLDDGSLDLVREGLNMSIRIAPGLKDASHVSRFLAQVPQCLVAAPSYLRTHGEPQEPDDLRRHNCLVHSIKSPTNIWRLGEGASAVSVPVSGSLRAAYGTALHQAALLGAGISMHPTYMVRDDIAQGRLKIVLPAAPQPVGLEIHAIYVNRNTSVLVRSFLDFLSDHLSHRSDW</sequence>
<dbReference type="InterPro" id="IPR058163">
    <property type="entry name" value="LysR-type_TF_proteobact-type"/>
</dbReference>
<dbReference type="GO" id="GO:0003677">
    <property type="term" value="F:DNA binding"/>
    <property type="evidence" value="ECO:0007669"/>
    <property type="project" value="UniProtKB-KW"/>
</dbReference>
<keyword evidence="7" id="KW-1185">Reference proteome</keyword>
<dbReference type="SUPFAM" id="SSF53850">
    <property type="entry name" value="Periplasmic binding protein-like II"/>
    <property type="match status" value="1"/>
</dbReference>
<dbReference type="EMBL" id="RKST01000017">
    <property type="protein sequence ID" value="RUM96609.1"/>
    <property type="molecule type" value="Genomic_DNA"/>
</dbReference>
<dbReference type="InterPro" id="IPR000847">
    <property type="entry name" value="LysR_HTH_N"/>
</dbReference>
<dbReference type="PANTHER" id="PTHR30537:SF5">
    <property type="entry name" value="HTH-TYPE TRANSCRIPTIONAL ACTIVATOR TTDR-RELATED"/>
    <property type="match status" value="1"/>
</dbReference>
<name>A0A432V329_9HYPH</name>
<comment type="similarity">
    <text evidence="1">Belongs to the LysR transcriptional regulatory family.</text>
</comment>
<dbReference type="PANTHER" id="PTHR30537">
    <property type="entry name" value="HTH-TYPE TRANSCRIPTIONAL REGULATOR"/>
    <property type="match status" value="1"/>
</dbReference>